<comment type="similarity">
    <text evidence="4">Belongs to the eukaryotic/archaeal RNase P protein component 4 family.</text>
</comment>
<dbReference type="GO" id="GO:0008033">
    <property type="term" value="P:tRNA processing"/>
    <property type="evidence" value="ECO:0007669"/>
    <property type="project" value="UniProtKB-KW"/>
</dbReference>
<name>A0A0J7KXF9_LASNI</name>
<keyword evidence="1" id="KW-0819">tRNA processing</keyword>
<dbReference type="EMBL" id="LBMM01002334">
    <property type="protein sequence ID" value="KMQ94964.1"/>
    <property type="molecule type" value="Genomic_DNA"/>
</dbReference>
<keyword evidence="7" id="KW-1185">Reference proteome</keyword>
<dbReference type="STRING" id="67767.A0A0J7KXF9"/>
<dbReference type="PANTHER" id="PTHR14742">
    <property type="entry name" value="RIBONUCLEASE P SUBUNIT P21"/>
    <property type="match status" value="1"/>
</dbReference>
<evidence type="ECO:0000256" key="5">
    <source>
        <dbReference type="SAM" id="MobiDB-lite"/>
    </source>
</evidence>
<evidence type="ECO:0000256" key="4">
    <source>
        <dbReference type="ARBA" id="ARBA00038402"/>
    </source>
</evidence>
<keyword evidence="2" id="KW-0479">Metal-binding</keyword>
<keyword evidence="3" id="KW-0862">Zinc</keyword>
<evidence type="ECO:0000256" key="2">
    <source>
        <dbReference type="ARBA" id="ARBA00022723"/>
    </source>
</evidence>
<gene>
    <name evidence="6" type="ORF">RF55_4849</name>
</gene>
<dbReference type="Proteomes" id="UP000036403">
    <property type="component" value="Unassembled WGS sequence"/>
</dbReference>
<dbReference type="AlphaFoldDB" id="A0A0J7KXF9"/>
<dbReference type="OrthoDB" id="128536at2759"/>
<feature type="region of interest" description="Disordered" evidence="5">
    <location>
        <begin position="125"/>
        <end position="154"/>
    </location>
</feature>
<dbReference type="GO" id="GO:0046872">
    <property type="term" value="F:metal ion binding"/>
    <property type="evidence" value="ECO:0007669"/>
    <property type="project" value="UniProtKB-KW"/>
</dbReference>
<accession>A0A0J7KXF9</accession>
<proteinExistence type="inferred from homology"/>
<dbReference type="Gene3D" id="6.20.50.20">
    <property type="match status" value="1"/>
</dbReference>
<evidence type="ECO:0000313" key="7">
    <source>
        <dbReference type="Proteomes" id="UP000036403"/>
    </source>
</evidence>
<organism evidence="6 7">
    <name type="scientific">Lasius niger</name>
    <name type="common">Black garden ant</name>
    <dbReference type="NCBI Taxonomy" id="67767"/>
    <lineage>
        <taxon>Eukaryota</taxon>
        <taxon>Metazoa</taxon>
        <taxon>Ecdysozoa</taxon>
        <taxon>Arthropoda</taxon>
        <taxon>Hexapoda</taxon>
        <taxon>Insecta</taxon>
        <taxon>Pterygota</taxon>
        <taxon>Neoptera</taxon>
        <taxon>Endopterygota</taxon>
        <taxon>Hymenoptera</taxon>
        <taxon>Apocrita</taxon>
        <taxon>Aculeata</taxon>
        <taxon>Formicoidea</taxon>
        <taxon>Formicidae</taxon>
        <taxon>Formicinae</taxon>
        <taxon>Lasius</taxon>
        <taxon>Lasius</taxon>
    </lineage>
</organism>
<evidence type="ECO:0000313" key="6">
    <source>
        <dbReference type="EMBL" id="KMQ94964.1"/>
    </source>
</evidence>
<comment type="caution">
    <text evidence="6">The sequence shown here is derived from an EMBL/GenBank/DDBJ whole genome shotgun (WGS) entry which is preliminary data.</text>
</comment>
<dbReference type="PaxDb" id="67767-A0A0J7KXF9"/>
<dbReference type="InterPro" id="IPR007175">
    <property type="entry name" value="Rpr2/Snm1/Rpp21"/>
</dbReference>
<dbReference type="GO" id="GO:0005655">
    <property type="term" value="C:nucleolar ribonuclease P complex"/>
    <property type="evidence" value="ECO:0007669"/>
    <property type="project" value="TreeGrafter"/>
</dbReference>
<dbReference type="PANTHER" id="PTHR14742:SF0">
    <property type="entry name" value="RIBONUCLEASE P PROTEIN SUBUNIT P21"/>
    <property type="match status" value="1"/>
</dbReference>
<feature type="compositionally biased region" description="Basic and acidic residues" evidence="5">
    <location>
        <begin position="132"/>
        <end position="146"/>
    </location>
</feature>
<protein>
    <submittedName>
        <fullName evidence="6">Ribonuclease p protein subunit p21-like protein</fullName>
    </submittedName>
</protein>
<evidence type="ECO:0000256" key="1">
    <source>
        <dbReference type="ARBA" id="ARBA00022694"/>
    </source>
</evidence>
<evidence type="ECO:0000256" key="3">
    <source>
        <dbReference type="ARBA" id="ARBA00022833"/>
    </source>
</evidence>
<sequence>MGNKNKLCQHKDIFERMNYLYQASHLMASIDKRTASYFGNNMVGCARKAVLRMEPNLKRSICKCCQTPLIPGETARVRLTSKPVKRVKWTCLTCMNIKRFPTKKGYKLWLDQPAAIIETLDYTPKPKNKNVKKSDAPEKIKEKEVNAKTLENAS</sequence>
<reference evidence="6 7" key="1">
    <citation type="submission" date="2015-04" db="EMBL/GenBank/DDBJ databases">
        <title>Lasius niger genome sequencing.</title>
        <authorList>
            <person name="Konorov E.A."/>
            <person name="Nikitin M.A."/>
            <person name="Kirill M.V."/>
            <person name="Chang P."/>
        </authorList>
    </citation>
    <scope>NUCLEOTIDE SEQUENCE [LARGE SCALE GENOMIC DNA]</scope>
    <source>
        <tissue evidence="6">Whole</tissue>
    </source>
</reference>
<dbReference type="Pfam" id="PF04032">
    <property type="entry name" value="Rpr2"/>
    <property type="match status" value="1"/>
</dbReference>